<gene>
    <name evidence="1" type="ORF">EJ02DRAFT_424687</name>
</gene>
<organism evidence="1 2">
    <name type="scientific">Clathrospora elynae</name>
    <dbReference type="NCBI Taxonomy" id="706981"/>
    <lineage>
        <taxon>Eukaryota</taxon>
        <taxon>Fungi</taxon>
        <taxon>Dikarya</taxon>
        <taxon>Ascomycota</taxon>
        <taxon>Pezizomycotina</taxon>
        <taxon>Dothideomycetes</taxon>
        <taxon>Pleosporomycetidae</taxon>
        <taxon>Pleosporales</taxon>
        <taxon>Diademaceae</taxon>
        <taxon>Clathrospora</taxon>
    </lineage>
</organism>
<dbReference type="EMBL" id="ML976078">
    <property type="protein sequence ID" value="KAF1939580.1"/>
    <property type="molecule type" value="Genomic_DNA"/>
</dbReference>
<dbReference type="Gene3D" id="3.40.50.300">
    <property type="entry name" value="P-loop containing nucleotide triphosphate hydrolases"/>
    <property type="match status" value="1"/>
</dbReference>
<evidence type="ECO:0000313" key="1">
    <source>
        <dbReference type="EMBL" id="KAF1939580.1"/>
    </source>
</evidence>
<keyword evidence="2" id="KW-1185">Reference proteome</keyword>
<evidence type="ECO:0000313" key="2">
    <source>
        <dbReference type="Proteomes" id="UP000800038"/>
    </source>
</evidence>
<dbReference type="AlphaFoldDB" id="A0A6A5SIR8"/>
<name>A0A6A5SIR8_9PLEO</name>
<dbReference type="InterPro" id="IPR027417">
    <property type="entry name" value="P-loop_NTPase"/>
</dbReference>
<accession>A0A6A5SIR8</accession>
<dbReference type="Proteomes" id="UP000800038">
    <property type="component" value="Unassembled WGS sequence"/>
</dbReference>
<sequence>MADASAASHDTYRNDTVPANFFQQCTGNVGRNINNITVLHDRCSKPPPSSTVPFRRDDHFVTRDSLEKTQRICAIPADCAALVGLGGVGKSQIFIEYTYGVRNLSPTKWAFWVHAGTQARFEEGSRRIATATKMDGWNNPKADMLRLVRSWLWEESNGQWVIVVDNTDDSEIFFPLLDRSPASRASNPGQAAELLSDFLPQSSNGSILVTSWSQDMAFRLTDSYASVLGFKQMDEGDALVLLQKKLGFHADRKNATDLLQALDRMPLAITLAAAYIAQRAPCMTVSRCLYEICRSDDAGARLLKNVVGHSRSQTILHLPLPESYL</sequence>
<dbReference type="PANTHER" id="PTHR35205:SF1">
    <property type="entry name" value="ZU5 DOMAIN-CONTAINING PROTEIN"/>
    <property type="match status" value="1"/>
</dbReference>
<dbReference type="OrthoDB" id="20872at2759"/>
<dbReference type="PANTHER" id="PTHR35205">
    <property type="entry name" value="NB-ARC AND TPR DOMAIN PROTEIN"/>
    <property type="match status" value="1"/>
</dbReference>
<dbReference type="SUPFAM" id="SSF52540">
    <property type="entry name" value="P-loop containing nucleoside triphosphate hydrolases"/>
    <property type="match status" value="1"/>
</dbReference>
<evidence type="ECO:0008006" key="3">
    <source>
        <dbReference type="Google" id="ProtNLM"/>
    </source>
</evidence>
<reference evidence="1" key="1">
    <citation type="journal article" date="2020" name="Stud. Mycol.">
        <title>101 Dothideomycetes genomes: a test case for predicting lifestyles and emergence of pathogens.</title>
        <authorList>
            <person name="Haridas S."/>
            <person name="Albert R."/>
            <person name="Binder M."/>
            <person name="Bloem J."/>
            <person name="Labutti K."/>
            <person name="Salamov A."/>
            <person name="Andreopoulos B."/>
            <person name="Baker S."/>
            <person name="Barry K."/>
            <person name="Bills G."/>
            <person name="Bluhm B."/>
            <person name="Cannon C."/>
            <person name="Castanera R."/>
            <person name="Culley D."/>
            <person name="Daum C."/>
            <person name="Ezra D."/>
            <person name="Gonzalez J."/>
            <person name="Henrissat B."/>
            <person name="Kuo A."/>
            <person name="Liang C."/>
            <person name="Lipzen A."/>
            <person name="Lutzoni F."/>
            <person name="Magnuson J."/>
            <person name="Mondo S."/>
            <person name="Nolan M."/>
            <person name="Ohm R."/>
            <person name="Pangilinan J."/>
            <person name="Park H.-J."/>
            <person name="Ramirez L."/>
            <person name="Alfaro M."/>
            <person name="Sun H."/>
            <person name="Tritt A."/>
            <person name="Yoshinaga Y."/>
            <person name="Zwiers L.-H."/>
            <person name="Turgeon B."/>
            <person name="Goodwin S."/>
            <person name="Spatafora J."/>
            <person name="Crous P."/>
            <person name="Grigoriev I."/>
        </authorList>
    </citation>
    <scope>NUCLEOTIDE SEQUENCE</scope>
    <source>
        <strain evidence="1">CBS 161.51</strain>
    </source>
</reference>
<protein>
    <recommendedName>
        <fullName evidence="3">NB-ARC domain-containing protein</fullName>
    </recommendedName>
</protein>
<proteinExistence type="predicted"/>